<feature type="signal peptide" evidence="1">
    <location>
        <begin position="1"/>
        <end position="32"/>
    </location>
</feature>
<evidence type="ECO:0000313" key="3">
    <source>
        <dbReference type="Proteomes" id="UP000424462"/>
    </source>
</evidence>
<protein>
    <recommendedName>
        <fullName evidence="4">Secreted protein</fullName>
    </recommendedName>
</protein>
<dbReference type="AlphaFoldDB" id="A0A6B8VKV3"/>
<accession>A0A6B8VKV3</accession>
<dbReference type="KEGG" id="cok:COCCU_00320"/>
<proteinExistence type="predicted"/>
<name>A0A6B8VKV3_9CORY</name>
<evidence type="ECO:0000313" key="2">
    <source>
        <dbReference type="EMBL" id="QGU06032.1"/>
    </source>
</evidence>
<evidence type="ECO:0008006" key="4">
    <source>
        <dbReference type="Google" id="ProtNLM"/>
    </source>
</evidence>
<gene>
    <name evidence="2" type="ORF">COCCU_00320</name>
</gene>
<reference evidence="2 3" key="1">
    <citation type="submission" date="2019-11" db="EMBL/GenBank/DDBJ databases">
        <title>Complete genome sequence of Corynebacterium kalinowskii 1959, a novel Corynebacterium species isolated from soil of a small paddock in Vilsendorf, Germany.</title>
        <authorList>
            <person name="Schaffert L."/>
            <person name="Ruwe M."/>
            <person name="Milse J."/>
            <person name="Hanuschka K."/>
            <person name="Ortseifen V."/>
            <person name="Droste J."/>
            <person name="Brandt D."/>
            <person name="Schlueter L."/>
            <person name="Kutter Y."/>
            <person name="Vinke S."/>
            <person name="Viehoefer P."/>
            <person name="Jacob L."/>
            <person name="Luebke N.-C."/>
            <person name="Schulte-Berndt E."/>
            <person name="Hain C."/>
            <person name="Linder M."/>
            <person name="Schmidt P."/>
            <person name="Wollenschlaeger L."/>
            <person name="Luttermann T."/>
            <person name="Thieme E."/>
            <person name="Hassa J."/>
            <person name="Haak M."/>
            <person name="Wittchen M."/>
            <person name="Mentz A."/>
            <person name="Persicke M."/>
            <person name="Busche T."/>
            <person name="Ruckert C."/>
        </authorList>
    </citation>
    <scope>NUCLEOTIDE SEQUENCE [LARGE SCALE GENOMIC DNA]</scope>
    <source>
        <strain evidence="2 3">2039</strain>
    </source>
</reference>
<organism evidence="2 3">
    <name type="scientific">Corynebacterium occultum</name>
    <dbReference type="NCBI Taxonomy" id="2675219"/>
    <lineage>
        <taxon>Bacteria</taxon>
        <taxon>Bacillati</taxon>
        <taxon>Actinomycetota</taxon>
        <taxon>Actinomycetes</taxon>
        <taxon>Mycobacteriales</taxon>
        <taxon>Corynebacteriaceae</taxon>
        <taxon>Corynebacterium</taxon>
    </lineage>
</organism>
<dbReference type="Proteomes" id="UP000424462">
    <property type="component" value="Chromosome"/>
</dbReference>
<dbReference type="PROSITE" id="PS51318">
    <property type="entry name" value="TAT"/>
    <property type="match status" value="1"/>
</dbReference>
<dbReference type="InterPro" id="IPR006311">
    <property type="entry name" value="TAT_signal"/>
</dbReference>
<feature type="chain" id="PRO_5025344731" description="Secreted protein" evidence="1">
    <location>
        <begin position="33"/>
        <end position="179"/>
    </location>
</feature>
<keyword evidence="1" id="KW-0732">Signal</keyword>
<dbReference type="EMBL" id="CP046455">
    <property type="protein sequence ID" value="QGU06032.1"/>
    <property type="molecule type" value="Genomic_DNA"/>
</dbReference>
<evidence type="ECO:0000256" key="1">
    <source>
        <dbReference type="SAM" id="SignalP"/>
    </source>
</evidence>
<keyword evidence="3" id="KW-1185">Reference proteome</keyword>
<sequence length="179" mass="18974" precursor="true">MKTMASTPRRTALTIGTAALAALAMFTPPVSATVPYDEGRITIGSPWTGPARTLNVNVSSGCSYVNDVPTIPILQVSTRDQAWEEYLQATFQVSSTVPFVRTRAEIRWHNRDTGERGTGVEYGINGAILGVQQWEVSPGLTDVEVVVTQSPGVPVEIGPVRSHTAAGNFSVTVNGCSGA</sequence>